<reference evidence="1 4" key="1">
    <citation type="submission" date="2020-04" db="EMBL/GenBank/DDBJ databases">
        <authorList>
            <person name="Depoorter E."/>
        </authorList>
    </citation>
    <scope>NUCLEOTIDE SEQUENCE [LARGE SCALE GENOMIC DNA]</scope>
    <source>
        <strain evidence="1 4">BCC0217</strain>
        <strain evidence="2 3">R-17378</strain>
    </source>
</reference>
<dbReference type="EMBL" id="CABVQG010000032">
    <property type="protein sequence ID" value="VWD20465.1"/>
    <property type="molecule type" value="Genomic_DNA"/>
</dbReference>
<evidence type="ECO:0000313" key="2">
    <source>
        <dbReference type="EMBL" id="VWD20465.1"/>
    </source>
</evidence>
<dbReference type="EMBL" id="CABWIL020000028">
    <property type="protein sequence ID" value="CAB3971361.1"/>
    <property type="molecule type" value="Genomic_DNA"/>
</dbReference>
<dbReference type="AlphaFoldDB" id="A0A6J5JJD5"/>
<accession>A0A6J5JJD5</accession>
<dbReference type="Proteomes" id="UP000494301">
    <property type="component" value="Unassembled WGS sequence"/>
</dbReference>
<organism evidence="1 4">
    <name type="scientific">Burkholderia aenigmatica</name>
    <dbReference type="NCBI Taxonomy" id="2015348"/>
    <lineage>
        <taxon>Bacteria</taxon>
        <taxon>Pseudomonadati</taxon>
        <taxon>Pseudomonadota</taxon>
        <taxon>Betaproteobacteria</taxon>
        <taxon>Burkholderiales</taxon>
        <taxon>Burkholderiaceae</taxon>
        <taxon>Burkholderia</taxon>
        <taxon>Burkholderia cepacia complex</taxon>
    </lineage>
</organism>
<protein>
    <submittedName>
        <fullName evidence="1">Uncharacterized protein</fullName>
    </submittedName>
</protein>
<evidence type="ECO:0000313" key="1">
    <source>
        <dbReference type="EMBL" id="CAB3971361.1"/>
    </source>
</evidence>
<dbReference type="Proteomes" id="UP000494120">
    <property type="component" value="Unassembled WGS sequence"/>
</dbReference>
<name>A0A6J5JJD5_9BURK</name>
<gene>
    <name evidence="2" type="ORF">BLA17378_06565</name>
    <name evidence="1" type="ORF">BLA3211_06409</name>
</gene>
<evidence type="ECO:0000313" key="4">
    <source>
        <dbReference type="Proteomes" id="UP000494301"/>
    </source>
</evidence>
<sequence length="135" mass="15458">MDVVEQLAIERVRAQVAELTKRFPVYSWQHAEEDKVRNVENDAIERLLKSLDDDSDDCGAMYEEVGRAVVDRLRRTDRDALRTIARAWVECDEAQAALLDLDFYSMELGAAKERGEIADAVLRNVVRKVVFKEST</sequence>
<keyword evidence="3" id="KW-1185">Reference proteome</keyword>
<evidence type="ECO:0000313" key="3">
    <source>
        <dbReference type="Proteomes" id="UP000494120"/>
    </source>
</evidence>
<proteinExistence type="predicted"/>